<gene>
    <name evidence="3" type="ORF">CYMTET_51000</name>
</gene>
<feature type="transmembrane region" description="Helical" evidence="2">
    <location>
        <begin position="74"/>
        <end position="96"/>
    </location>
</feature>
<name>A0AAE0BN53_9CHLO</name>
<evidence type="ECO:0000256" key="2">
    <source>
        <dbReference type="SAM" id="Phobius"/>
    </source>
</evidence>
<keyword evidence="2" id="KW-0472">Membrane</keyword>
<dbReference type="Proteomes" id="UP001190700">
    <property type="component" value="Unassembled WGS sequence"/>
</dbReference>
<keyword evidence="2" id="KW-0812">Transmembrane</keyword>
<keyword evidence="4" id="KW-1185">Reference proteome</keyword>
<dbReference type="AlphaFoldDB" id="A0AAE0BN53"/>
<organism evidence="3 4">
    <name type="scientific">Cymbomonas tetramitiformis</name>
    <dbReference type="NCBI Taxonomy" id="36881"/>
    <lineage>
        <taxon>Eukaryota</taxon>
        <taxon>Viridiplantae</taxon>
        <taxon>Chlorophyta</taxon>
        <taxon>Pyramimonadophyceae</taxon>
        <taxon>Pyramimonadales</taxon>
        <taxon>Pyramimonadaceae</taxon>
        <taxon>Cymbomonas</taxon>
    </lineage>
</organism>
<accession>A0AAE0BN53</accession>
<keyword evidence="2" id="KW-1133">Transmembrane helix</keyword>
<feature type="non-terminal residue" evidence="3">
    <location>
        <position position="497"/>
    </location>
</feature>
<evidence type="ECO:0000256" key="1">
    <source>
        <dbReference type="SAM" id="MobiDB-lite"/>
    </source>
</evidence>
<feature type="region of interest" description="Disordered" evidence="1">
    <location>
        <begin position="205"/>
        <end position="241"/>
    </location>
</feature>
<comment type="caution">
    <text evidence="3">The sequence shown here is derived from an EMBL/GenBank/DDBJ whole genome shotgun (WGS) entry which is preliminary data.</text>
</comment>
<protein>
    <submittedName>
        <fullName evidence="3">Uncharacterized protein</fullName>
    </submittedName>
</protein>
<dbReference type="EMBL" id="LGRX02034041">
    <property type="protein sequence ID" value="KAK3239043.1"/>
    <property type="molecule type" value="Genomic_DNA"/>
</dbReference>
<sequence length="497" mass="54568">MDIDEEDRARNKARTPYMEAINPDAPQPTTDFKRAFADATKYWLTSAQGATKRHLPPDIHKALWNSSPDKVRQVVLAVLLFVTLVTILLLPMEWWIESANEPATKTSSCLFHLCVDFTKTAPAPSPVQDKAPTKSAADALLEEALSERSGQDGADQIEDALQDSSHSFQSNLTEQLNASGTSHDESASMKLSIEDALLKGEQILREREPVPNATDPQDTRIDPQDTRIDLPLTDGQDTSPDLPRTLGEAALLADAGSVKGIMNGSIAVNLSFAVNRSSTNESAYDTNPAMPPVMHVPPYPGGVSEAAKQEAARLTNTYDVRKAMVLPLGEFYNWTMAPPPAKVPDKTLLIAPKAGLEKLQAKYHFCKRTMKTGWFGQSSTKWWRWDWQQQIVENVCHAKPSGALVTSDWRKIYSKLHAEILRRRGAHSVTGKRNALLVRSEASGVAGQLSHMVLGLLAAHSGDRALLGRWNFGDLFESKWIDTSPKGVYASKGGVLP</sequence>
<reference evidence="3 4" key="1">
    <citation type="journal article" date="2015" name="Genome Biol. Evol.">
        <title>Comparative Genomics of a Bacterivorous Green Alga Reveals Evolutionary Causalities and Consequences of Phago-Mixotrophic Mode of Nutrition.</title>
        <authorList>
            <person name="Burns J.A."/>
            <person name="Paasch A."/>
            <person name="Narechania A."/>
            <person name="Kim E."/>
        </authorList>
    </citation>
    <scope>NUCLEOTIDE SEQUENCE [LARGE SCALE GENOMIC DNA]</scope>
    <source>
        <strain evidence="3 4">PLY_AMNH</strain>
    </source>
</reference>
<feature type="compositionally biased region" description="Basic and acidic residues" evidence="1">
    <location>
        <begin position="217"/>
        <end position="228"/>
    </location>
</feature>
<proteinExistence type="predicted"/>
<evidence type="ECO:0000313" key="4">
    <source>
        <dbReference type="Proteomes" id="UP001190700"/>
    </source>
</evidence>
<evidence type="ECO:0000313" key="3">
    <source>
        <dbReference type="EMBL" id="KAK3239043.1"/>
    </source>
</evidence>